<evidence type="ECO:0000256" key="5">
    <source>
        <dbReference type="ARBA" id="ARBA00022692"/>
    </source>
</evidence>
<proteinExistence type="inferred from homology"/>
<evidence type="ECO:0000256" key="4">
    <source>
        <dbReference type="ARBA" id="ARBA00022475"/>
    </source>
</evidence>
<evidence type="ECO:0000256" key="7">
    <source>
        <dbReference type="ARBA" id="ARBA00023136"/>
    </source>
</evidence>
<organism evidence="9 10">
    <name type="scientific">Chitinimonas lacunae</name>
    <dbReference type="NCBI Taxonomy" id="1963018"/>
    <lineage>
        <taxon>Bacteria</taxon>
        <taxon>Pseudomonadati</taxon>
        <taxon>Pseudomonadota</taxon>
        <taxon>Betaproteobacteria</taxon>
        <taxon>Neisseriales</taxon>
        <taxon>Chitinibacteraceae</taxon>
        <taxon>Chitinimonas</taxon>
    </lineage>
</organism>
<comment type="similarity">
    <text evidence="2">Belongs to the binding-protein-dependent transport system permease family. FecCD subfamily.</text>
</comment>
<feature type="transmembrane region" description="Helical" evidence="8">
    <location>
        <begin position="81"/>
        <end position="102"/>
    </location>
</feature>
<keyword evidence="4" id="KW-1003">Cell membrane</keyword>
<evidence type="ECO:0000313" key="10">
    <source>
        <dbReference type="Proteomes" id="UP001595791"/>
    </source>
</evidence>
<feature type="transmembrane region" description="Helical" evidence="8">
    <location>
        <begin position="293"/>
        <end position="311"/>
    </location>
</feature>
<protein>
    <submittedName>
        <fullName evidence="9">FecCD family ABC transporter permease</fullName>
    </submittedName>
</protein>
<gene>
    <name evidence="9" type="ORF">ACFOW7_04835</name>
</gene>
<feature type="transmembrane region" description="Helical" evidence="8">
    <location>
        <begin position="135"/>
        <end position="153"/>
    </location>
</feature>
<keyword evidence="10" id="KW-1185">Reference proteome</keyword>
<dbReference type="PANTHER" id="PTHR30472:SF37">
    <property type="entry name" value="FE(3+) DICITRATE TRANSPORT SYSTEM PERMEASE PROTEIN FECD-RELATED"/>
    <property type="match status" value="1"/>
</dbReference>
<dbReference type="EMBL" id="JBHSBU010000001">
    <property type="protein sequence ID" value="MFC4158686.1"/>
    <property type="molecule type" value="Genomic_DNA"/>
</dbReference>
<dbReference type="Pfam" id="PF01032">
    <property type="entry name" value="FecCD"/>
    <property type="match status" value="1"/>
</dbReference>
<name>A0ABV8MPA3_9NEIS</name>
<evidence type="ECO:0000256" key="3">
    <source>
        <dbReference type="ARBA" id="ARBA00022448"/>
    </source>
</evidence>
<feature type="transmembrane region" description="Helical" evidence="8">
    <location>
        <begin position="256"/>
        <end position="281"/>
    </location>
</feature>
<dbReference type="Proteomes" id="UP001595791">
    <property type="component" value="Unassembled WGS sequence"/>
</dbReference>
<feature type="transmembrane region" description="Helical" evidence="8">
    <location>
        <begin position="111"/>
        <end position="129"/>
    </location>
</feature>
<sequence length="350" mass="35754">MSQSTVLEPGLRALRCGAYSLLLPTRPLWSAFGLAVTLLLAFCIALLAGSTWLSPAQLLTALTGDGTGGTALLIEFRLPRVLVAVLGGAALGMAGCLIQALMRNRLASPDLLGVADGATFAVLLALMASPTGMLGPWWVGPLGAIAAVTLLVGAAGRLGTRGQRVLVVGLGLSSLLRALTELALSRENLMHANALYSWSIGNLAGRSIESVWPLAATLTLLLPLAAFNARRLALLRFDSEVAATLGLPVRRTQWQALAMAVLLAGVAVGVCGPIAFVALAAPVLAERLAGGGRIAPIGAALAGASLVVLADTVGRTTLATAELPAGVICNLLGGPFLLWLLLSDNSAKED</sequence>
<comment type="subcellular location">
    <subcellularLocation>
        <location evidence="1">Cell membrane</location>
        <topology evidence="1">Multi-pass membrane protein</topology>
    </subcellularLocation>
</comment>
<dbReference type="InterPro" id="IPR037294">
    <property type="entry name" value="ABC_BtuC-like"/>
</dbReference>
<dbReference type="PANTHER" id="PTHR30472">
    <property type="entry name" value="FERRIC ENTEROBACTIN TRANSPORT SYSTEM PERMEASE PROTEIN"/>
    <property type="match status" value="1"/>
</dbReference>
<keyword evidence="5 8" id="KW-0812">Transmembrane</keyword>
<dbReference type="Gene3D" id="1.10.3470.10">
    <property type="entry name" value="ABC transporter involved in vitamin B12 uptake, BtuC"/>
    <property type="match status" value="1"/>
</dbReference>
<evidence type="ECO:0000256" key="8">
    <source>
        <dbReference type="SAM" id="Phobius"/>
    </source>
</evidence>
<evidence type="ECO:0000256" key="6">
    <source>
        <dbReference type="ARBA" id="ARBA00022989"/>
    </source>
</evidence>
<accession>A0ABV8MPA3</accession>
<dbReference type="CDD" id="cd06550">
    <property type="entry name" value="TM_ABC_iron-siderophores_like"/>
    <property type="match status" value="1"/>
</dbReference>
<evidence type="ECO:0000256" key="1">
    <source>
        <dbReference type="ARBA" id="ARBA00004651"/>
    </source>
</evidence>
<reference evidence="10" key="1">
    <citation type="journal article" date="2019" name="Int. J. Syst. Evol. Microbiol.">
        <title>The Global Catalogue of Microorganisms (GCM) 10K type strain sequencing project: providing services to taxonomists for standard genome sequencing and annotation.</title>
        <authorList>
            <consortium name="The Broad Institute Genomics Platform"/>
            <consortium name="The Broad Institute Genome Sequencing Center for Infectious Disease"/>
            <person name="Wu L."/>
            <person name="Ma J."/>
        </authorList>
    </citation>
    <scope>NUCLEOTIDE SEQUENCE [LARGE SCALE GENOMIC DNA]</scope>
    <source>
        <strain evidence="10">LMG 29894</strain>
    </source>
</reference>
<dbReference type="InterPro" id="IPR000522">
    <property type="entry name" value="ABC_transptr_permease_BtuC"/>
</dbReference>
<keyword evidence="3" id="KW-0813">Transport</keyword>
<evidence type="ECO:0000256" key="2">
    <source>
        <dbReference type="ARBA" id="ARBA00007935"/>
    </source>
</evidence>
<keyword evidence="7 8" id="KW-0472">Membrane</keyword>
<dbReference type="SUPFAM" id="SSF81345">
    <property type="entry name" value="ABC transporter involved in vitamin B12 uptake, BtuC"/>
    <property type="match status" value="1"/>
</dbReference>
<comment type="caution">
    <text evidence="9">The sequence shown here is derived from an EMBL/GenBank/DDBJ whole genome shotgun (WGS) entry which is preliminary data.</text>
</comment>
<dbReference type="RefSeq" id="WP_378161631.1">
    <property type="nucleotide sequence ID" value="NZ_JBHSBU010000001.1"/>
</dbReference>
<feature type="transmembrane region" description="Helical" evidence="8">
    <location>
        <begin position="28"/>
        <end position="53"/>
    </location>
</feature>
<keyword evidence="6 8" id="KW-1133">Transmembrane helix</keyword>
<feature type="transmembrane region" description="Helical" evidence="8">
    <location>
        <begin position="323"/>
        <end position="342"/>
    </location>
</feature>
<evidence type="ECO:0000313" key="9">
    <source>
        <dbReference type="EMBL" id="MFC4158686.1"/>
    </source>
</evidence>